<name>A0A1V4AU18_9BACT</name>
<dbReference type="GO" id="GO:0004540">
    <property type="term" value="F:RNA nuclease activity"/>
    <property type="evidence" value="ECO:0007669"/>
    <property type="project" value="InterPro"/>
</dbReference>
<dbReference type="Gene3D" id="1.20.120.580">
    <property type="entry name" value="bsu32300-like"/>
    <property type="match status" value="1"/>
</dbReference>
<keyword evidence="2" id="KW-0540">Nuclease</keyword>
<evidence type="ECO:0000256" key="2">
    <source>
        <dbReference type="ARBA" id="ARBA00022722"/>
    </source>
</evidence>
<dbReference type="PANTHER" id="PTHR33397:SF3">
    <property type="entry name" value="MRNA NUCLEASE HEPT"/>
    <property type="match status" value="1"/>
</dbReference>
<protein>
    <recommendedName>
        <fullName evidence="7">DUF86 domain-containing protein</fullName>
    </recommendedName>
</protein>
<dbReference type="GO" id="GO:0110001">
    <property type="term" value="C:toxin-antitoxin complex"/>
    <property type="evidence" value="ECO:0007669"/>
    <property type="project" value="InterPro"/>
</dbReference>
<evidence type="ECO:0000256" key="3">
    <source>
        <dbReference type="ARBA" id="ARBA00022801"/>
    </source>
</evidence>
<evidence type="ECO:0000313" key="5">
    <source>
        <dbReference type="EMBL" id="OOP56634.1"/>
    </source>
</evidence>
<dbReference type="Proteomes" id="UP000189681">
    <property type="component" value="Unassembled WGS sequence"/>
</dbReference>
<comment type="caution">
    <text evidence="5">The sequence shown here is derived from an EMBL/GenBank/DDBJ whole genome shotgun (WGS) entry which is preliminary data.</text>
</comment>
<evidence type="ECO:0000256" key="4">
    <source>
        <dbReference type="ARBA" id="ARBA00024207"/>
    </source>
</evidence>
<dbReference type="InterPro" id="IPR008201">
    <property type="entry name" value="HepT-like"/>
</dbReference>
<evidence type="ECO:0000256" key="1">
    <source>
        <dbReference type="ARBA" id="ARBA00022649"/>
    </source>
</evidence>
<dbReference type="PANTHER" id="PTHR33397">
    <property type="entry name" value="UPF0331 PROTEIN YUTE"/>
    <property type="match status" value="1"/>
</dbReference>
<dbReference type="InterPro" id="IPR037038">
    <property type="entry name" value="HepT-like_sf"/>
</dbReference>
<dbReference type="InterPro" id="IPR052379">
    <property type="entry name" value="Type_VII_TA_RNase"/>
</dbReference>
<keyword evidence="3" id="KW-0378">Hydrolase</keyword>
<keyword evidence="1" id="KW-1277">Toxin-antitoxin system</keyword>
<dbReference type="GO" id="GO:0016787">
    <property type="term" value="F:hydrolase activity"/>
    <property type="evidence" value="ECO:0007669"/>
    <property type="project" value="UniProtKB-KW"/>
</dbReference>
<sequence length="143" mass="16380">MSPIEKEIIRRKLLVIAENLKALEPIKNMTRKEYIRDVYKRKATERLLQELIEAAIDINSHLIVQTGNAPPDDYYESFIKAGQLRIISADLAEKLAPSAGLRNRLVHEYDLLDHSLVLESVTMAEKLYPEFIKEIETFISGSV</sequence>
<dbReference type="AlphaFoldDB" id="A0A1V4AU18"/>
<gene>
    <name evidence="5" type="ORF">AYP45_07975</name>
</gene>
<proteinExistence type="inferred from homology"/>
<dbReference type="EMBL" id="AYTS01000070">
    <property type="protein sequence ID" value="OOP56634.1"/>
    <property type="molecule type" value="Genomic_DNA"/>
</dbReference>
<comment type="similarity">
    <text evidence="4">Belongs to the HepT RNase toxin family.</text>
</comment>
<accession>A0A1V4AU18</accession>
<evidence type="ECO:0008006" key="7">
    <source>
        <dbReference type="Google" id="ProtNLM"/>
    </source>
</evidence>
<dbReference type="STRING" id="1004156.AYP45_07975"/>
<dbReference type="Pfam" id="PF01934">
    <property type="entry name" value="HepT-like"/>
    <property type="match status" value="1"/>
</dbReference>
<reference evidence="5 6" key="1">
    <citation type="journal article" date="2017" name="Water Res.">
        <title>Discovery and metagenomic analysis of an anammox bacterial enrichment related to Candidatus "Brocadia caroliniensis" in a full-scale glycerol-fed nitritation-denitritation separate centrate treatment process.</title>
        <authorList>
            <person name="Park H."/>
            <person name="Brotto A.C."/>
            <person name="van Loosdrecht M.C."/>
            <person name="Chandran K."/>
        </authorList>
    </citation>
    <scope>NUCLEOTIDE SEQUENCE [LARGE SCALE GENOMIC DNA]</scope>
    <source>
        <strain evidence="5">26THWARD</strain>
    </source>
</reference>
<organism evidence="5 6">
    <name type="scientific">Candidatus Brocadia carolinensis</name>
    <dbReference type="NCBI Taxonomy" id="1004156"/>
    <lineage>
        <taxon>Bacteria</taxon>
        <taxon>Pseudomonadati</taxon>
        <taxon>Planctomycetota</taxon>
        <taxon>Candidatus Brocadiia</taxon>
        <taxon>Candidatus Brocadiales</taxon>
        <taxon>Candidatus Brocadiaceae</taxon>
        <taxon>Candidatus Brocadia</taxon>
    </lineage>
</organism>
<dbReference type="NCBIfam" id="NF047751">
    <property type="entry name" value="HepT_toxin"/>
    <property type="match status" value="1"/>
</dbReference>
<evidence type="ECO:0000313" key="6">
    <source>
        <dbReference type="Proteomes" id="UP000189681"/>
    </source>
</evidence>